<organism evidence="2 3">
    <name type="scientific">Nocardia terpenica</name>
    <dbReference type="NCBI Taxonomy" id="455432"/>
    <lineage>
        <taxon>Bacteria</taxon>
        <taxon>Bacillati</taxon>
        <taxon>Actinomycetota</taxon>
        <taxon>Actinomycetes</taxon>
        <taxon>Mycobacteriales</taxon>
        <taxon>Nocardiaceae</taxon>
        <taxon>Nocardia</taxon>
    </lineage>
</organism>
<comment type="caution">
    <text evidence="2">The sequence shown here is derived from an EMBL/GenBank/DDBJ whole genome shotgun (WGS) entry which is preliminary data.</text>
</comment>
<feature type="transmembrane region" description="Helical" evidence="1">
    <location>
        <begin position="26"/>
        <end position="50"/>
    </location>
</feature>
<feature type="transmembrane region" description="Helical" evidence="1">
    <location>
        <begin position="111"/>
        <end position="135"/>
    </location>
</feature>
<feature type="transmembrane region" description="Helical" evidence="1">
    <location>
        <begin position="147"/>
        <end position="171"/>
    </location>
</feature>
<evidence type="ECO:0000256" key="1">
    <source>
        <dbReference type="SAM" id="Phobius"/>
    </source>
</evidence>
<reference evidence="2 3" key="1">
    <citation type="submission" date="2016-04" db="EMBL/GenBank/DDBJ databases">
        <authorList>
            <person name="Evans L.H."/>
            <person name="Alamgir A."/>
            <person name="Owens N."/>
            <person name="Weber N.D."/>
            <person name="Virtaneva K."/>
            <person name="Barbian K."/>
            <person name="Babar A."/>
            <person name="Rosenke K."/>
        </authorList>
    </citation>
    <scope>NUCLEOTIDE SEQUENCE [LARGE SCALE GENOMIC DNA]</scope>
    <source>
        <strain evidence="2 3">IFM 0406</strain>
    </source>
</reference>
<dbReference type="STRING" id="455432.AWN90_21990"/>
<gene>
    <name evidence="2" type="ORF">AWN90_21990</name>
</gene>
<dbReference type="EMBL" id="LWGR01000004">
    <property type="protein sequence ID" value="KZM74727.1"/>
    <property type="molecule type" value="Genomic_DNA"/>
</dbReference>
<accession>A0A164NU46</accession>
<dbReference type="Proteomes" id="UP000076512">
    <property type="component" value="Unassembled WGS sequence"/>
</dbReference>
<keyword evidence="3" id="KW-1185">Reference proteome</keyword>
<evidence type="ECO:0000313" key="2">
    <source>
        <dbReference type="EMBL" id="KZM74727.1"/>
    </source>
</evidence>
<dbReference type="RefSeq" id="WP_067586246.1">
    <property type="nucleotide sequence ID" value="NZ_JABMCZ010000005.1"/>
</dbReference>
<evidence type="ECO:0000313" key="3">
    <source>
        <dbReference type="Proteomes" id="UP000076512"/>
    </source>
</evidence>
<sequence>MSIGALPPALLPLATASPVPPWARRAAAATLWICLPSSLWRLAVVIGIPLGLGEGEYATMLIPGWGYLVLPLLSAFQEALAWLTLGLVQSWGEVWPRWIPRLRGRPIPVPVAVIPAALGALACTIYGVLFVWTTLHAHMEITTWGEWLMNICYIPLMAWGPLLGIVTIHYYRRRTRG</sequence>
<dbReference type="AlphaFoldDB" id="A0A164NU46"/>
<dbReference type="OrthoDB" id="2717873at2"/>
<name>A0A164NU46_9NOCA</name>
<protein>
    <submittedName>
        <fullName evidence="2">Uncharacterized protein</fullName>
    </submittedName>
</protein>
<keyword evidence="1" id="KW-0472">Membrane</keyword>
<keyword evidence="1" id="KW-0812">Transmembrane</keyword>
<keyword evidence="1" id="KW-1133">Transmembrane helix</keyword>
<proteinExistence type="predicted"/>